<evidence type="ECO:0000259" key="7">
    <source>
        <dbReference type="Pfam" id="PF13244"/>
    </source>
</evidence>
<gene>
    <name evidence="8" type="ORF">IQ215_01035</name>
</gene>
<dbReference type="NCBIfam" id="NF005628">
    <property type="entry name" value="PRK07377.1-4"/>
    <property type="match status" value="1"/>
</dbReference>
<evidence type="ECO:0000313" key="8">
    <source>
        <dbReference type="EMBL" id="MBE9221271.1"/>
    </source>
</evidence>
<dbReference type="EMBL" id="JADEWC010000002">
    <property type="protein sequence ID" value="MBE9221271.1"/>
    <property type="molecule type" value="Genomic_DNA"/>
</dbReference>
<evidence type="ECO:0000256" key="5">
    <source>
        <dbReference type="ARBA" id="ARBA00023136"/>
    </source>
</evidence>
<protein>
    <submittedName>
        <fullName evidence="8">DUF4040 domain-containing protein</fullName>
    </submittedName>
</protein>
<feature type="domain" description="MrpA C-terminal/MbhD" evidence="7">
    <location>
        <begin position="11"/>
        <end position="74"/>
    </location>
</feature>
<evidence type="ECO:0000256" key="4">
    <source>
        <dbReference type="ARBA" id="ARBA00022989"/>
    </source>
</evidence>
<keyword evidence="3 6" id="KW-0812">Transmembrane</keyword>
<evidence type="ECO:0000256" key="6">
    <source>
        <dbReference type="SAM" id="Phobius"/>
    </source>
</evidence>
<evidence type="ECO:0000256" key="3">
    <source>
        <dbReference type="ARBA" id="ARBA00022692"/>
    </source>
</evidence>
<reference evidence="8 9" key="1">
    <citation type="submission" date="2020-10" db="EMBL/GenBank/DDBJ databases">
        <authorList>
            <person name="Castelo-Branco R."/>
            <person name="Eusebio N."/>
            <person name="Adriana R."/>
            <person name="Vieira A."/>
            <person name="Brugerolle De Fraissinette N."/>
            <person name="Rezende De Castro R."/>
            <person name="Schneider M.P."/>
            <person name="Vasconcelos V."/>
            <person name="Leao P.N."/>
        </authorList>
    </citation>
    <scope>NUCLEOTIDE SEQUENCE [LARGE SCALE GENOMIC DNA]</scope>
    <source>
        <strain evidence="8 9">LEGE 03274</strain>
    </source>
</reference>
<evidence type="ECO:0000256" key="1">
    <source>
        <dbReference type="ARBA" id="ARBA00004651"/>
    </source>
</evidence>
<dbReference type="NCBIfam" id="NF005630">
    <property type="entry name" value="PRK07377.1-6"/>
    <property type="match status" value="1"/>
</dbReference>
<name>A0ABR9V2E5_9CHRO</name>
<keyword evidence="4 6" id="KW-1133">Transmembrane helix</keyword>
<dbReference type="Pfam" id="PF13244">
    <property type="entry name" value="MbhD"/>
    <property type="match status" value="1"/>
</dbReference>
<comment type="subcellular location">
    <subcellularLocation>
        <location evidence="1">Cell membrane</location>
        <topology evidence="1">Multi-pass membrane protein</topology>
    </subcellularLocation>
</comment>
<dbReference type="RefSeq" id="WP_193799470.1">
    <property type="nucleotide sequence ID" value="NZ_JADEWC010000002.1"/>
</dbReference>
<feature type="transmembrane region" description="Helical" evidence="6">
    <location>
        <begin position="6"/>
        <end position="22"/>
    </location>
</feature>
<dbReference type="InterPro" id="IPR025383">
    <property type="entry name" value="MrpA_C/MbhD"/>
</dbReference>
<sequence length="180" mass="20056">MDNLYIYIITALMPIATFLFILQKNPYYALVIRGILGAVAVLVYVVLGGADVALTEALVGTLLSIALYIIAIRSSMILKMGILSNSEGSAELTEINAKLKEVIAQHYLRLELLTYETKEQLNNALKNEDIHGIISNTQEEETGSISSYQTIVRVPRIYEIIKPEINQVFMDKKLEGAIKH</sequence>
<keyword evidence="2" id="KW-1003">Cell membrane</keyword>
<dbReference type="Proteomes" id="UP000654604">
    <property type="component" value="Unassembled WGS sequence"/>
</dbReference>
<evidence type="ECO:0000256" key="2">
    <source>
        <dbReference type="ARBA" id="ARBA00022475"/>
    </source>
</evidence>
<feature type="transmembrane region" description="Helical" evidence="6">
    <location>
        <begin position="27"/>
        <end position="47"/>
    </location>
</feature>
<accession>A0ABR9V2E5</accession>
<evidence type="ECO:0000313" key="9">
    <source>
        <dbReference type="Proteomes" id="UP000654604"/>
    </source>
</evidence>
<comment type="caution">
    <text evidence="8">The sequence shown here is derived from an EMBL/GenBank/DDBJ whole genome shotgun (WGS) entry which is preliminary data.</text>
</comment>
<feature type="transmembrane region" description="Helical" evidence="6">
    <location>
        <begin position="53"/>
        <end position="72"/>
    </location>
</feature>
<keyword evidence="5 6" id="KW-0472">Membrane</keyword>
<organism evidence="8 9">
    <name type="scientific">Cyanobacterium stanieri LEGE 03274</name>
    <dbReference type="NCBI Taxonomy" id="1828756"/>
    <lineage>
        <taxon>Bacteria</taxon>
        <taxon>Bacillati</taxon>
        <taxon>Cyanobacteriota</taxon>
        <taxon>Cyanophyceae</taxon>
        <taxon>Oscillatoriophycideae</taxon>
        <taxon>Chroococcales</taxon>
        <taxon>Geminocystaceae</taxon>
        <taxon>Cyanobacterium</taxon>
    </lineage>
</organism>
<proteinExistence type="predicted"/>
<keyword evidence="9" id="KW-1185">Reference proteome</keyword>